<sequence length="86" mass="9646">MEWQLLIKIIIIIIGIALLWGGSVYGKKDHEQFSEGVSSVTYSGSFIAHLVVLLFGFLLSIGPWWLAKIFVLLFAVALLYFGIFLL</sequence>
<dbReference type="EMBL" id="JAUJWV010000001">
    <property type="protein sequence ID" value="MDN7240657.1"/>
    <property type="molecule type" value="Genomic_DNA"/>
</dbReference>
<gene>
    <name evidence="2" type="ORF">QWY14_02595</name>
</gene>
<feature type="transmembrane region" description="Helical" evidence="1">
    <location>
        <begin position="37"/>
        <end position="59"/>
    </location>
</feature>
<evidence type="ECO:0000313" key="3">
    <source>
        <dbReference type="Proteomes" id="UP001172055"/>
    </source>
</evidence>
<comment type="caution">
    <text evidence="2">The sequence shown here is derived from an EMBL/GenBank/DDBJ whole genome shotgun (WGS) entry which is preliminary data.</text>
</comment>
<dbReference type="RefSeq" id="WP_301722564.1">
    <property type="nucleotide sequence ID" value="NZ_JAUJWV010000001.1"/>
</dbReference>
<keyword evidence="1" id="KW-0472">Membrane</keyword>
<reference evidence="2 3" key="1">
    <citation type="submission" date="2023-06" db="EMBL/GenBank/DDBJ databases">
        <title>Novel species in genus Planococcus.</title>
        <authorList>
            <person name="Ning S."/>
        </authorList>
    </citation>
    <scope>NUCLEOTIDE SEQUENCE [LARGE SCALE GENOMIC DNA]</scope>
    <source>
        <strain evidence="2 3">N028</strain>
    </source>
</reference>
<protein>
    <submittedName>
        <fullName evidence="2">Uncharacterized protein</fullName>
    </submittedName>
</protein>
<evidence type="ECO:0000313" key="2">
    <source>
        <dbReference type="EMBL" id="MDN7240657.1"/>
    </source>
</evidence>
<dbReference type="Proteomes" id="UP001172055">
    <property type="component" value="Unassembled WGS sequence"/>
</dbReference>
<proteinExistence type="predicted"/>
<keyword evidence="1" id="KW-1133">Transmembrane helix</keyword>
<keyword evidence="3" id="KW-1185">Reference proteome</keyword>
<organism evidence="2 3">
    <name type="scientific">Planococcus shixiaomingii</name>
    <dbReference type="NCBI Taxonomy" id="3058393"/>
    <lineage>
        <taxon>Bacteria</taxon>
        <taxon>Bacillati</taxon>
        <taxon>Bacillota</taxon>
        <taxon>Bacilli</taxon>
        <taxon>Bacillales</taxon>
        <taxon>Caryophanaceae</taxon>
        <taxon>Planococcus</taxon>
    </lineage>
</organism>
<accession>A0ABT8MYD9</accession>
<name>A0ABT8MYD9_9BACL</name>
<evidence type="ECO:0000256" key="1">
    <source>
        <dbReference type="SAM" id="Phobius"/>
    </source>
</evidence>
<keyword evidence="1" id="KW-0812">Transmembrane</keyword>
<feature type="transmembrane region" description="Helical" evidence="1">
    <location>
        <begin position="6"/>
        <end position="25"/>
    </location>
</feature>
<feature type="transmembrane region" description="Helical" evidence="1">
    <location>
        <begin position="65"/>
        <end position="85"/>
    </location>
</feature>